<gene>
    <name evidence="1" type="ORF">STAS_08924</name>
</gene>
<protein>
    <submittedName>
        <fullName evidence="1">E3 ubiquitin-protein ligase TRIM62</fullName>
    </submittedName>
</protein>
<organism evidence="1 2">
    <name type="scientific">Striga asiatica</name>
    <name type="common">Asiatic witchweed</name>
    <name type="synonym">Buchnera asiatica</name>
    <dbReference type="NCBI Taxonomy" id="4170"/>
    <lineage>
        <taxon>Eukaryota</taxon>
        <taxon>Viridiplantae</taxon>
        <taxon>Streptophyta</taxon>
        <taxon>Embryophyta</taxon>
        <taxon>Tracheophyta</taxon>
        <taxon>Spermatophyta</taxon>
        <taxon>Magnoliopsida</taxon>
        <taxon>eudicotyledons</taxon>
        <taxon>Gunneridae</taxon>
        <taxon>Pentapetalae</taxon>
        <taxon>asterids</taxon>
        <taxon>lamiids</taxon>
        <taxon>Lamiales</taxon>
        <taxon>Orobanchaceae</taxon>
        <taxon>Buchnereae</taxon>
        <taxon>Striga</taxon>
    </lineage>
</organism>
<proteinExistence type="predicted"/>
<sequence>MELGEQVANQPARHNPVTLLSHVDPIPTHIPMSIPTNRNSTGPTHSPRVEILYINLRTMMLCEMEEELVCLVVIGVYNDCIRLFLDHPVNPVLKLPIVVLCKLV</sequence>
<comment type="caution">
    <text evidence="1">The sequence shown here is derived from an EMBL/GenBank/DDBJ whole genome shotgun (WGS) entry which is preliminary data.</text>
</comment>
<reference evidence="2" key="1">
    <citation type="journal article" date="2019" name="Curr. Biol.">
        <title>Genome Sequence of Striga asiatica Provides Insight into the Evolution of Plant Parasitism.</title>
        <authorList>
            <person name="Yoshida S."/>
            <person name="Kim S."/>
            <person name="Wafula E.K."/>
            <person name="Tanskanen J."/>
            <person name="Kim Y.M."/>
            <person name="Honaas L."/>
            <person name="Yang Z."/>
            <person name="Spallek T."/>
            <person name="Conn C.E."/>
            <person name="Ichihashi Y."/>
            <person name="Cheong K."/>
            <person name="Cui S."/>
            <person name="Der J.P."/>
            <person name="Gundlach H."/>
            <person name="Jiao Y."/>
            <person name="Hori C."/>
            <person name="Ishida J.K."/>
            <person name="Kasahara H."/>
            <person name="Kiba T."/>
            <person name="Kim M.S."/>
            <person name="Koo N."/>
            <person name="Laohavisit A."/>
            <person name="Lee Y.H."/>
            <person name="Lumba S."/>
            <person name="McCourt P."/>
            <person name="Mortimer J.C."/>
            <person name="Mutuku J.M."/>
            <person name="Nomura T."/>
            <person name="Sasaki-Sekimoto Y."/>
            <person name="Seto Y."/>
            <person name="Wang Y."/>
            <person name="Wakatake T."/>
            <person name="Sakakibara H."/>
            <person name="Demura T."/>
            <person name="Yamaguchi S."/>
            <person name="Yoneyama K."/>
            <person name="Manabe R.I."/>
            <person name="Nelson D.C."/>
            <person name="Schulman A.H."/>
            <person name="Timko M.P."/>
            <person name="dePamphilis C.W."/>
            <person name="Choi D."/>
            <person name="Shirasu K."/>
        </authorList>
    </citation>
    <scope>NUCLEOTIDE SEQUENCE [LARGE SCALE GENOMIC DNA]</scope>
    <source>
        <strain evidence="2">cv. UVA1</strain>
    </source>
</reference>
<evidence type="ECO:0000313" key="1">
    <source>
        <dbReference type="EMBL" id="GER32825.1"/>
    </source>
</evidence>
<name>A0A5A7PIW8_STRAF</name>
<keyword evidence="2" id="KW-1185">Reference proteome</keyword>
<dbReference type="EMBL" id="BKCP01004639">
    <property type="protein sequence ID" value="GER32825.1"/>
    <property type="molecule type" value="Genomic_DNA"/>
</dbReference>
<dbReference type="AlphaFoldDB" id="A0A5A7PIW8"/>
<accession>A0A5A7PIW8</accession>
<evidence type="ECO:0000313" key="2">
    <source>
        <dbReference type="Proteomes" id="UP000325081"/>
    </source>
</evidence>
<dbReference type="Proteomes" id="UP000325081">
    <property type="component" value="Unassembled WGS sequence"/>
</dbReference>